<reference evidence="9 10" key="1">
    <citation type="submission" date="2018-08" db="EMBL/GenBank/DDBJ databases">
        <title>Genomic Encyclopedia of Type Strains, Phase IV (KMG-IV): sequencing the most valuable type-strain genomes for metagenomic binning, comparative biology and taxonomic classification.</title>
        <authorList>
            <person name="Goeker M."/>
        </authorList>
    </citation>
    <scope>NUCLEOTIDE SEQUENCE [LARGE SCALE GENOMIC DNA]</scope>
    <source>
        <strain evidence="9 10">DSM 26022</strain>
    </source>
</reference>
<dbReference type="OrthoDB" id="9807740at2"/>
<gene>
    <name evidence="8" type="primary">ybeY</name>
    <name evidence="9" type="ORF">DFR26_0687</name>
</gene>
<evidence type="ECO:0000256" key="7">
    <source>
        <dbReference type="ARBA" id="ARBA00022833"/>
    </source>
</evidence>
<dbReference type="InterPro" id="IPR023091">
    <property type="entry name" value="MetalPrtase_cat_dom_sf_prd"/>
</dbReference>
<evidence type="ECO:0000256" key="2">
    <source>
        <dbReference type="ARBA" id="ARBA00022517"/>
    </source>
</evidence>
<dbReference type="GO" id="GO:0008270">
    <property type="term" value="F:zinc ion binding"/>
    <property type="evidence" value="ECO:0007669"/>
    <property type="project" value="UniProtKB-UniRule"/>
</dbReference>
<keyword evidence="8" id="KW-0963">Cytoplasm</keyword>
<keyword evidence="2 8" id="KW-0690">Ribosome biogenesis</keyword>
<evidence type="ECO:0000256" key="5">
    <source>
        <dbReference type="ARBA" id="ARBA00022759"/>
    </source>
</evidence>
<keyword evidence="3 8" id="KW-0540">Nuclease</keyword>
<protein>
    <recommendedName>
        <fullName evidence="8">Endoribonuclease YbeY</fullName>
        <ecNumber evidence="8">3.1.-.-</ecNumber>
    </recommendedName>
</protein>
<feature type="binding site" evidence="8">
    <location>
        <position position="130"/>
    </location>
    <ligand>
        <name>Zn(2+)</name>
        <dbReference type="ChEBI" id="CHEBI:29105"/>
        <note>catalytic</note>
    </ligand>
</feature>
<keyword evidence="10" id="KW-1185">Reference proteome</keyword>
<dbReference type="HAMAP" id="MF_00009">
    <property type="entry name" value="Endoribonucl_YbeY"/>
    <property type="match status" value="1"/>
</dbReference>
<evidence type="ECO:0000313" key="9">
    <source>
        <dbReference type="EMBL" id="REH40486.1"/>
    </source>
</evidence>
<dbReference type="NCBIfam" id="TIGR00043">
    <property type="entry name" value="rRNA maturation RNase YbeY"/>
    <property type="match status" value="1"/>
</dbReference>
<dbReference type="GO" id="GO:0004521">
    <property type="term" value="F:RNA endonuclease activity"/>
    <property type="evidence" value="ECO:0007669"/>
    <property type="project" value="UniProtKB-UniRule"/>
</dbReference>
<feature type="binding site" evidence="8">
    <location>
        <position position="120"/>
    </location>
    <ligand>
        <name>Zn(2+)</name>
        <dbReference type="ChEBI" id="CHEBI:29105"/>
        <note>catalytic</note>
    </ligand>
</feature>
<dbReference type="RefSeq" id="WP_116207517.1">
    <property type="nucleotide sequence ID" value="NZ_QUNR01000001.1"/>
</dbReference>
<name>A0A3E0H9V2_9GAMM</name>
<dbReference type="PROSITE" id="PS01306">
    <property type="entry name" value="UPF0054"/>
    <property type="match status" value="1"/>
</dbReference>
<feature type="binding site" evidence="8">
    <location>
        <position position="124"/>
    </location>
    <ligand>
        <name>Zn(2+)</name>
        <dbReference type="ChEBI" id="CHEBI:29105"/>
        <note>catalytic</note>
    </ligand>
</feature>
<dbReference type="Pfam" id="PF02130">
    <property type="entry name" value="YbeY"/>
    <property type="match status" value="1"/>
</dbReference>
<dbReference type="EC" id="3.1.-.-" evidence="8"/>
<dbReference type="PANTHER" id="PTHR46986">
    <property type="entry name" value="ENDORIBONUCLEASE YBEY, CHLOROPLASTIC"/>
    <property type="match status" value="1"/>
</dbReference>
<keyword evidence="8" id="KW-0698">rRNA processing</keyword>
<dbReference type="SUPFAM" id="SSF55486">
    <property type="entry name" value="Metalloproteases ('zincins'), catalytic domain"/>
    <property type="match status" value="1"/>
</dbReference>
<dbReference type="Gene3D" id="3.40.390.30">
    <property type="entry name" value="Metalloproteases ('zincins'), catalytic domain"/>
    <property type="match status" value="1"/>
</dbReference>
<evidence type="ECO:0000256" key="4">
    <source>
        <dbReference type="ARBA" id="ARBA00022723"/>
    </source>
</evidence>
<keyword evidence="5 8" id="KW-0255">Endonuclease</keyword>
<keyword evidence="7 8" id="KW-0862">Zinc</keyword>
<dbReference type="GO" id="GO:0006364">
    <property type="term" value="P:rRNA processing"/>
    <property type="evidence" value="ECO:0007669"/>
    <property type="project" value="UniProtKB-UniRule"/>
</dbReference>
<evidence type="ECO:0000256" key="6">
    <source>
        <dbReference type="ARBA" id="ARBA00022801"/>
    </source>
</evidence>
<comment type="function">
    <text evidence="8">Single strand-specific metallo-endoribonuclease involved in late-stage 70S ribosome quality control and in maturation of the 3' terminus of the 16S rRNA.</text>
</comment>
<evidence type="ECO:0000313" key="10">
    <source>
        <dbReference type="Proteomes" id="UP000256774"/>
    </source>
</evidence>
<dbReference type="AlphaFoldDB" id="A0A3E0H9V2"/>
<keyword evidence="4 8" id="KW-0479">Metal-binding</keyword>
<proteinExistence type="inferred from homology"/>
<comment type="cofactor">
    <cofactor evidence="8">
        <name>Zn(2+)</name>
        <dbReference type="ChEBI" id="CHEBI:29105"/>
    </cofactor>
    <text evidence="8">Binds 1 zinc ion.</text>
</comment>
<evidence type="ECO:0000256" key="1">
    <source>
        <dbReference type="ARBA" id="ARBA00010875"/>
    </source>
</evidence>
<dbReference type="GO" id="GO:0005737">
    <property type="term" value="C:cytoplasm"/>
    <property type="evidence" value="ECO:0007669"/>
    <property type="project" value="UniProtKB-SubCell"/>
</dbReference>
<sequence>MAANVWLDIDDDVSAAGLPTQADCQRSIDAVLAALSITQPCSVDIRVVGINEGRALNAQYRDKDYATNVLSFAAELPEALLAELDERPLGDLAICAEVVTREADEQGKALAAHWTHMIVHGALHLLGYDHIAPEDAARMEPLEREILSALGVDNPYDDETLEEGNIAP</sequence>
<dbReference type="Proteomes" id="UP000256774">
    <property type="component" value="Unassembled WGS sequence"/>
</dbReference>
<dbReference type="PANTHER" id="PTHR46986:SF1">
    <property type="entry name" value="ENDORIBONUCLEASE YBEY, CHLOROPLASTIC"/>
    <property type="match status" value="1"/>
</dbReference>
<organism evidence="9 10">
    <name type="scientific">Paraperlucidibaca baekdonensis</name>
    <dbReference type="NCBI Taxonomy" id="748120"/>
    <lineage>
        <taxon>Bacteria</taxon>
        <taxon>Pseudomonadati</taxon>
        <taxon>Pseudomonadota</taxon>
        <taxon>Gammaproteobacteria</taxon>
        <taxon>Moraxellales</taxon>
        <taxon>Moraxellaceae</taxon>
        <taxon>Paraperlucidibaca</taxon>
    </lineage>
</organism>
<dbReference type="GO" id="GO:0004222">
    <property type="term" value="F:metalloendopeptidase activity"/>
    <property type="evidence" value="ECO:0007669"/>
    <property type="project" value="InterPro"/>
</dbReference>
<dbReference type="InterPro" id="IPR020549">
    <property type="entry name" value="YbeY_CS"/>
</dbReference>
<comment type="similarity">
    <text evidence="1 8">Belongs to the endoribonuclease YbeY family.</text>
</comment>
<evidence type="ECO:0000256" key="8">
    <source>
        <dbReference type="HAMAP-Rule" id="MF_00009"/>
    </source>
</evidence>
<dbReference type="InterPro" id="IPR002036">
    <property type="entry name" value="YbeY"/>
</dbReference>
<accession>A0A3E0H9V2</accession>
<evidence type="ECO:0000256" key="3">
    <source>
        <dbReference type="ARBA" id="ARBA00022722"/>
    </source>
</evidence>
<comment type="caution">
    <text evidence="9">The sequence shown here is derived from an EMBL/GenBank/DDBJ whole genome shotgun (WGS) entry which is preliminary data.</text>
</comment>
<comment type="subcellular location">
    <subcellularLocation>
        <location evidence="8">Cytoplasm</location>
    </subcellularLocation>
</comment>
<keyword evidence="6 8" id="KW-0378">Hydrolase</keyword>
<dbReference type="EMBL" id="QUNR01000001">
    <property type="protein sequence ID" value="REH40486.1"/>
    <property type="molecule type" value="Genomic_DNA"/>
</dbReference>